<feature type="signal peptide" evidence="5">
    <location>
        <begin position="1"/>
        <end position="23"/>
    </location>
</feature>
<feature type="coiled-coil region" evidence="4">
    <location>
        <begin position="145"/>
        <end position="172"/>
    </location>
</feature>
<dbReference type="Proteomes" id="UP001054902">
    <property type="component" value="Unassembled WGS sequence"/>
</dbReference>
<comment type="caution">
    <text evidence="6">The sequence shown here is derived from an EMBL/GenBank/DDBJ whole genome shotgun (WGS) entry which is preliminary data.</text>
</comment>
<name>A0AAD3CLS5_9STRA</name>
<evidence type="ECO:0000256" key="4">
    <source>
        <dbReference type="SAM" id="Coils"/>
    </source>
</evidence>
<feature type="chain" id="PRO_5041992707" description="Tic22-like family protein" evidence="5">
    <location>
        <begin position="24"/>
        <end position="353"/>
    </location>
</feature>
<protein>
    <recommendedName>
        <fullName evidence="8">Tic22-like family protein</fullName>
    </recommendedName>
</protein>
<keyword evidence="3" id="KW-0934">Plastid</keyword>
<keyword evidence="5" id="KW-0732">Signal</keyword>
<evidence type="ECO:0000256" key="3">
    <source>
        <dbReference type="ARBA" id="ARBA00022640"/>
    </source>
</evidence>
<dbReference type="GO" id="GO:0009507">
    <property type="term" value="C:chloroplast"/>
    <property type="evidence" value="ECO:0007669"/>
    <property type="project" value="UniProtKB-SubCell"/>
</dbReference>
<dbReference type="PANTHER" id="PTHR33926">
    <property type="entry name" value="PROTEIN TIC 22, CHLOROPLASTIC"/>
    <property type="match status" value="1"/>
</dbReference>
<keyword evidence="4" id="KW-0175">Coiled coil</keyword>
<comment type="subcellular location">
    <subcellularLocation>
        <location evidence="1">Plastid</location>
        <location evidence="1">Chloroplast</location>
    </subcellularLocation>
</comment>
<dbReference type="Gene3D" id="3.40.1350.100">
    <property type="match status" value="1"/>
</dbReference>
<dbReference type="PANTHER" id="PTHR33926:SF4">
    <property type="entry name" value="PROTEIN TIC 22, CHLOROPLASTIC"/>
    <property type="match status" value="1"/>
</dbReference>
<evidence type="ECO:0008006" key="8">
    <source>
        <dbReference type="Google" id="ProtNLM"/>
    </source>
</evidence>
<evidence type="ECO:0000256" key="2">
    <source>
        <dbReference type="ARBA" id="ARBA00022528"/>
    </source>
</evidence>
<evidence type="ECO:0000256" key="5">
    <source>
        <dbReference type="SAM" id="SignalP"/>
    </source>
</evidence>
<sequence>MVITKWSIYVTAMTLCMSKCVEAFTATANVKETTITSSRLFSVHKMISSNNSDESMRRREVLQSILSTSVSVCTLTSVPSRSIADEIEPDDIKARFTSSQIQKFLQPVDTFTIVDANGVPYMVVGEDAKLTAYFFTSFAEADRILQSAKSSATKAIKEAKDEENAKRKLRGEKPLTQDEANDVIGINPWVTAKISSVPLDFAAGLSLKGKVKGAFFRVAPSESDVEDAIEIDKIDELAEGKVPLFYFEDFEKKLAKGEVLWSDEGNTSSTKIPLFFSKSQLLKEWKSVYPKDEAPDVKVTELFSVLRSMVQGNDDDDLRKLVLVPPVESAAKAKQCLKGVSIPFKLGERIVVL</sequence>
<gene>
    <name evidence="6" type="ORF">CTEN210_04739</name>
</gene>
<accession>A0AAD3CLS5</accession>
<evidence type="ECO:0000256" key="1">
    <source>
        <dbReference type="ARBA" id="ARBA00004229"/>
    </source>
</evidence>
<organism evidence="6 7">
    <name type="scientific">Chaetoceros tenuissimus</name>
    <dbReference type="NCBI Taxonomy" id="426638"/>
    <lineage>
        <taxon>Eukaryota</taxon>
        <taxon>Sar</taxon>
        <taxon>Stramenopiles</taxon>
        <taxon>Ochrophyta</taxon>
        <taxon>Bacillariophyta</taxon>
        <taxon>Coscinodiscophyceae</taxon>
        <taxon>Chaetocerotophycidae</taxon>
        <taxon>Chaetocerotales</taxon>
        <taxon>Chaetocerotaceae</taxon>
        <taxon>Chaetoceros</taxon>
    </lineage>
</organism>
<dbReference type="EMBL" id="BLLK01000027">
    <property type="protein sequence ID" value="GFH48263.1"/>
    <property type="molecule type" value="Genomic_DNA"/>
</dbReference>
<dbReference type="InterPro" id="IPR007378">
    <property type="entry name" value="Tic22-like"/>
</dbReference>
<keyword evidence="7" id="KW-1185">Reference proteome</keyword>
<proteinExistence type="predicted"/>
<reference evidence="6 7" key="1">
    <citation type="journal article" date="2021" name="Sci. Rep.">
        <title>The genome of the diatom Chaetoceros tenuissimus carries an ancient integrated fragment of an extant virus.</title>
        <authorList>
            <person name="Hongo Y."/>
            <person name="Kimura K."/>
            <person name="Takaki Y."/>
            <person name="Yoshida Y."/>
            <person name="Baba S."/>
            <person name="Kobayashi G."/>
            <person name="Nagasaki K."/>
            <person name="Hano T."/>
            <person name="Tomaru Y."/>
        </authorList>
    </citation>
    <scope>NUCLEOTIDE SEQUENCE [LARGE SCALE GENOMIC DNA]</scope>
    <source>
        <strain evidence="6 7">NIES-3715</strain>
    </source>
</reference>
<keyword evidence="2" id="KW-0150">Chloroplast</keyword>
<dbReference type="GO" id="GO:0015031">
    <property type="term" value="P:protein transport"/>
    <property type="evidence" value="ECO:0007669"/>
    <property type="project" value="InterPro"/>
</dbReference>
<dbReference type="AlphaFoldDB" id="A0AAD3CLS5"/>
<evidence type="ECO:0000313" key="7">
    <source>
        <dbReference type="Proteomes" id="UP001054902"/>
    </source>
</evidence>
<evidence type="ECO:0000313" key="6">
    <source>
        <dbReference type="EMBL" id="GFH48263.1"/>
    </source>
</evidence>